<dbReference type="Proteomes" id="UP000774326">
    <property type="component" value="Unassembled WGS sequence"/>
</dbReference>
<dbReference type="AlphaFoldDB" id="A0A9P8THI4"/>
<feature type="compositionally biased region" description="Polar residues" evidence="1">
    <location>
        <begin position="467"/>
        <end position="479"/>
    </location>
</feature>
<organism evidence="2 3">
    <name type="scientific">Wickerhamomyces pijperi</name>
    <name type="common">Yeast</name>
    <name type="synonym">Pichia pijperi</name>
    <dbReference type="NCBI Taxonomy" id="599730"/>
    <lineage>
        <taxon>Eukaryota</taxon>
        <taxon>Fungi</taxon>
        <taxon>Dikarya</taxon>
        <taxon>Ascomycota</taxon>
        <taxon>Saccharomycotina</taxon>
        <taxon>Saccharomycetes</taxon>
        <taxon>Phaffomycetales</taxon>
        <taxon>Wickerhamomycetaceae</taxon>
        <taxon>Wickerhamomyces</taxon>
    </lineage>
</organism>
<protein>
    <recommendedName>
        <fullName evidence="4">Altered inheritance of mitochondria protein 44</fullName>
    </recommendedName>
</protein>
<gene>
    <name evidence="2" type="ORF">WICPIJ_008747</name>
</gene>
<feature type="compositionally biased region" description="Polar residues" evidence="1">
    <location>
        <begin position="444"/>
        <end position="456"/>
    </location>
</feature>
<evidence type="ECO:0008006" key="4">
    <source>
        <dbReference type="Google" id="ProtNLM"/>
    </source>
</evidence>
<feature type="region of interest" description="Disordered" evidence="1">
    <location>
        <begin position="118"/>
        <end position="142"/>
    </location>
</feature>
<accession>A0A9P8THI4</accession>
<comment type="caution">
    <text evidence="2">The sequence shown here is derived from an EMBL/GenBank/DDBJ whole genome shotgun (WGS) entry which is preliminary data.</text>
</comment>
<sequence length="578" mass="65398">MSSSQTSQTSSSRFSHKRADTYEGSQMSFQFPAIPTDKDGSEMSKLSGPPVQPYYLNSSPSSPRFSEGISDQYVTCSEASGSSFVSGESSNSVPSIPTNDNVSYQITENISHQSIAPAVSDHDSVPPAVPEHGSNINKDQPTTRMSQAYSSLLTPVEPQQHTFHSTHHNETKALPTPPTSKQSPMLRPLDHKPSMKRVKRTGSVRSSKNSDHLSLFTTTSLTRSKAIKYKIGWLSNLKLVNRKLFNSLKQSWRRIRNKSKKAVIKFKTRFNRTKAVEKAEISLPLERSQGKTIEELRRDMADWYVPETLAKVPTVPKVQQTPSPLYPTKQRISSIASIQSTINKISSPPLEFPKNRITSNPLIQKYIRQEELKKRLSSAPMTLTEHHYRHPGSMSDTSSRTSNVLMKGDEALVYEYLKVFLSNVISQRIQHKLEMYDNEAKSITAKTSNKRQSVQLSVPELEEDNESMTGSEYSHSDYNTQFTLSDYEEDEDEEEEENTSETSTTYYSLHPEDEILNDTLVKYQQTYVTGSLRRNPTASVKRSSTLPDNVKFKAYLQNNEIRIKNDIVQHSRYLSLTS</sequence>
<feature type="region of interest" description="Disordered" evidence="1">
    <location>
        <begin position="159"/>
        <end position="211"/>
    </location>
</feature>
<feature type="compositionally biased region" description="Low complexity" evidence="1">
    <location>
        <begin position="1"/>
        <end position="12"/>
    </location>
</feature>
<evidence type="ECO:0000256" key="1">
    <source>
        <dbReference type="SAM" id="MobiDB-lite"/>
    </source>
</evidence>
<dbReference type="EMBL" id="JAEUBG010005024">
    <property type="protein sequence ID" value="KAH3679006.1"/>
    <property type="molecule type" value="Genomic_DNA"/>
</dbReference>
<feature type="region of interest" description="Disordered" evidence="1">
    <location>
        <begin position="486"/>
        <end position="505"/>
    </location>
</feature>
<dbReference type="OrthoDB" id="3981221at2759"/>
<feature type="compositionally biased region" description="Polar residues" evidence="1">
    <location>
        <begin position="55"/>
        <end position="64"/>
    </location>
</feature>
<feature type="region of interest" description="Disordered" evidence="1">
    <location>
        <begin position="1"/>
        <end position="68"/>
    </location>
</feature>
<keyword evidence="3" id="KW-1185">Reference proteome</keyword>
<evidence type="ECO:0000313" key="3">
    <source>
        <dbReference type="Proteomes" id="UP000774326"/>
    </source>
</evidence>
<feature type="compositionally biased region" description="Acidic residues" evidence="1">
    <location>
        <begin position="486"/>
        <end position="499"/>
    </location>
</feature>
<evidence type="ECO:0000313" key="2">
    <source>
        <dbReference type="EMBL" id="KAH3679006.1"/>
    </source>
</evidence>
<proteinExistence type="predicted"/>
<feature type="region of interest" description="Disordered" evidence="1">
    <location>
        <begin position="444"/>
        <end position="479"/>
    </location>
</feature>
<reference evidence="2" key="1">
    <citation type="journal article" date="2021" name="Open Biol.">
        <title>Shared evolutionary footprints suggest mitochondrial oxidative damage underlies multiple complex I losses in fungi.</title>
        <authorList>
            <person name="Schikora-Tamarit M.A."/>
            <person name="Marcet-Houben M."/>
            <person name="Nosek J."/>
            <person name="Gabaldon T."/>
        </authorList>
    </citation>
    <scope>NUCLEOTIDE SEQUENCE</scope>
    <source>
        <strain evidence="2">CBS2887</strain>
    </source>
</reference>
<reference evidence="2" key="2">
    <citation type="submission" date="2021-01" db="EMBL/GenBank/DDBJ databases">
        <authorList>
            <person name="Schikora-Tamarit M.A."/>
        </authorList>
    </citation>
    <scope>NUCLEOTIDE SEQUENCE</scope>
    <source>
        <strain evidence="2">CBS2887</strain>
    </source>
</reference>
<name>A0A9P8THI4_WICPI</name>